<dbReference type="STRING" id="1526571.AT746_05070"/>
<dbReference type="RefSeq" id="WP_062477343.1">
    <property type="nucleotide sequence ID" value="NZ_CP013650.1"/>
</dbReference>
<keyword evidence="2 6" id="KW-0699">rRNA-binding</keyword>
<organism evidence="8 9">
    <name type="scientific">Lacimicrobium alkaliphilum</name>
    <dbReference type="NCBI Taxonomy" id="1526571"/>
    <lineage>
        <taxon>Bacteria</taxon>
        <taxon>Pseudomonadati</taxon>
        <taxon>Pseudomonadota</taxon>
        <taxon>Gammaproteobacteria</taxon>
        <taxon>Alteromonadales</taxon>
        <taxon>Alteromonadaceae</taxon>
        <taxon>Lacimicrobium</taxon>
    </lineage>
</organism>
<dbReference type="InterPro" id="IPR002625">
    <property type="entry name" value="Smr_dom"/>
</dbReference>
<dbReference type="GO" id="GO:0004521">
    <property type="term" value="F:RNA endonuclease activity"/>
    <property type="evidence" value="ECO:0007669"/>
    <property type="project" value="UniProtKB-UniRule"/>
</dbReference>
<accession>A0A0U3B2B5</accession>
<evidence type="ECO:0000259" key="7">
    <source>
        <dbReference type="PROSITE" id="PS50828"/>
    </source>
</evidence>
<evidence type="ECO:0000313" key="8">
    <source>
        <dbReference type="EMBL" id="ALS97705.1"/>
    </source>
</evidence>
<dbReference type="Pfam" id="PF01713">
    <property type="entry name" value="Smr"/>
    <property type="match status" value="1"/>
</dbReference>
<protein>
    <recommendedName>
        <fullName evidence="6">Ribosome rescue factor SmrB</fullName>
        <ecNumber evidence="6">3.1.-.-</ecNumber>
    </recommendedName>
</protein>
<dbReference type="GO" id="GO:0019843">
    <property type="term" value="F:rRNA binding"/>
    <property type="evidence" value="ECO:0007669"/>
    <property type="project" value="UniProtKB-UniRule"/>
</dbReference>
<dbReference type="EMBL" id="CP013650">
    <property type="protein sequence ID" value="ALS97705.1"/>
    <property type="molecule type" value="Genomic_DNA"/>
</dbReference>
<dbReference type="AlphaFoldDB" id="A0A0U3B2B5"/>
<dbReference type="SUPFAM" id="SSF160443">
    <property type="entry name" value="SMR domain-like"/>
    <property type="match status" value="1"/>
</dbReference>
<evidence type="ECO:0000256" key="3">
    <source>
        <dbReference type="ARBA" id="ARBA00022759"/>
    </source>
</evidence>
<comment type="function">
    <text evidence="6">Acts as a ribosome collision sensor. Detects stalled/collided disomes (pairs of ribosomes where the leading ribosome is stalled and a second ribosome has collided with it) and endonucleolytically cleaves mRNA at the 5' boundary of the stalled ribosome. Stalled/collided disomes form a new interface (primarily via the 30S subunits) that binds SmrB. Cleaved mRNA becomes available for tmRNA ligation, leading to ribosomal subunit dissociation and rescue of stalled ribosomes.</text>
</comment>
<feature type="domain" description="Smr" evidence="7">
    <location>
        <begin position="108"/>
        <end position="183"/>
    </location>
</feature>
<dbReference type="NCBIfam" id="NF003432">
    <property type="entry name" value="PRK04946.1"/>
    <property type="match status" value="1"/>
</dbReference>
<comment type="subunit">
    <text evidence="6">Associates with collided ribosomes, but not with correctly translating polysomes.</text>
</comment>
<comment type="similarity">
    <text evidence="6">Belongs to the SmrB family.</text>
</comment>
<evidence type="ECO:0000256" key="1">
    <source>
        <dbReference type="ARBA" id="ARBA00022722"/>
    </source>
</evidence>
<keyword evidence="9" id="KW-1185">Reference proteome</keyword>
<keyword evidence="4 6" id="KW-0378">Hydrolase</keyword>
<dbReference type="Proteomes" id="UP000068447">
    <property type="component" value="Chromosome"/>
</dbReference>
<dbReference type="GO" id="GO:0016787">
    <property type="term" value="F:hydrolase activity"/>
    <property type="evidence" value="ECO:0007669"/>
    <property type="project" value="UniProtKB-KW"/>
</dbReference>
<proteinExistence type="inferred from homology"/>
<keyword evidence="1 6" id="KW-0540">Nuclease</keyword>
<dbReference type="PROSITE" id="PS50828">
    <property type="entry name" value="SMR"/>
    <property type="match status" value="1"/>
</dbReference>
<name>A0A0U3B2B5_9ALTE</name>
<dbReference type="EC" id="3.1.-.-" evidence="6"/>
<keyword evidence="3 6" id="KW-0255">Endonuclease</keyword>
<gene>
    <name evidence="6" type="primary">smrB</name>
    <name evidence="8" type="ORF">AT746_05070</name>
</gene>
<keyword evidence="5 6" id="KW-0694">RNA-binding</keyword>
<evidence type="ECO:0000256" key="6">
    <source>
        <dbReference type="HAMAP-Rule" id="MF_01042"/>
    </source>
</evidence>
<reference evidence="8 9" key="1">
    <citation type="submission" date="2015-12" db="EMBL/GenBank/DDBJ databases">
        <title>Complete genome of Lacimicrobium alkaliphilum KCTC 32984.</title>
        <authorList>
            <person name="Kim S.-G."/>
            <person name="Lee Y.-J."/>
        </authorList>
    </citation>
    <scope>NUCLEOTIDE SEQUENCE [LARGE SCALE GENOMIC DNA]</scope>
    <source>
        <strain evidence="8 9">YelD216</strain>
    </source>
</reference>
<dbReference type="HAMAP" id="MF_01042">
    <property type="entry name" value="SmrB"/>
    <property type="match status" value="1"/>
</dbReference>
<dbReference type="KEGG" id="lal:AT746_05070"/>
<dbReference type="SMART" id="SM00463">
    <property type="entry name" value="SMR"/>
    <property type="match status" value="1"/>
</dbReference>
<evidence type="ECO:0000256" key="4">
    <source>
        <dbReference type="ARBA" id="ARBA00022801"/>
    </source>
</evidence>
<evidence type="ECO:0000256" key="5">
    <source>
        <dbReference type="ARBA" id="ARBA00022884"/>
    </source>
</evidence>
<dbReference type="GO" id="GO:0072344">
    <property type="term" value="P:rescue of stalled ribosome"/>
    <property type="evidence" value="ECO:0007669"/>
    <property type="project" value="UniProtKB-UniRule"/>
</dbReference>
<evidence type="ECO:0000313" key="9">
    <source>
        <dbReference type="Proteomes" id="UP000068447"/>
    </source>
</evidence>
<dbReference type="InterPro" id="IPR036063">
    <property type="entry name" value="Smr_dom_sf"/>
</dbReference>
<dbReference type="OrthoDB" id="5795446at2"/>
<sequence length="185" mass="20965">MPKKPPLAEEDIALFRQQIGKVKPIKQDKIQPLPPASKKKTLEVRLNRTNQRGEELRAARQAAASFQFSDGFEAWFDPNLPVKYVRPGIDTHEVKRLRRGDYPPDLILDLHGLKRDEAKLEIAALLYTARKQHCSCVCIVHGIGGHVLKRHVPNWLIQHPDVLAFHQATLEWGGNGALLVLLRSQ</sequence>
<dbReference type="InterPro" id="IPR022990">
    <property type="entry name" value="SmrB-like"/>
</dbReference>
<dbReference type="PANTHER" id="PTHR35562:SF1">
    <property type="entry name" value="UPF0115 PROTEIN YFCN"/>
    <property type="match status" value="1"/>
</dbReference>
<evidence type="ECO:0000256" key="2">
    <source>
        <dbReference type="ARBA" id="ARBA00022730"/>
    </source>
</evidence>
<dbReference type="Gene3D" id="3.30.1370.110">
    <property type="match status" value="1"/>
</dbReference>
<dbReference type="PANTHER" id="PTHR35562">
    <property type="entry name" value="DNA ENDONUCLEASE SMRA-RELATED"/>
    <property type="match status" value="1"/>
</dbReference>